<name>A0A6D2LH84_9BRAS</name>
<dbReference type="Proteomes" id="UP000467841">
    <property type="component" value="Unassembled WGS sequence"/>
</dbReference>
<evidence type="ECO:0000313" key="2">
    <source>
        <dbReference type="EMBL" id="CAA7059590.1"/>
    </source>
</evidence>
<dbReference type="InterPro" id="IPR017451">
    <property type="entry name" value="F-box-assoc_interact_dom"/>
</dbReference>
<dbReference type="OrthoDB" id="1029992at2759"/>
<dbReference type="InterPro" id="IPR050796">
    <property type="entry name" value="SCF_F-box_component"/>
</dbReference>
<reference evidence="2" key="1">
    <citation type="submission" date="2020-01" db="EMBL/GenBank/DDBJ databases">
        <authorList>
            <person name="Mishra B."/>
        </authorList>
    </citation>
    <scope>NUCLEOTIDE SEQUENCE [LARGE SCALE GENOMIC DNA]</scope>
</reference>
<accession>A0A6D2LH84</accession>
<dbReference type="SUPFAM" id="SSF81383">
    <property type="entry name" value="F-box domain"/>
    <property type="match status" value="1"/>
</dbReference>
<comment type="caution">
    <text evidence="2">The sequence shown here is derived from an EMBL/GenBank/DDBJ whole genome shotgun (WGS) entry which is preliminary data.</text>
</comment>
<proteinExistence type="predicted"/>
<dbReference type="PANTHER" id="PTHR31672:SF13">
    <property type="entry name" value="F-BOX PROTEIN CPR30-LIKE"/>
    <property type="match status" value="1"/>
</dbReference>
<organism evidence="2 3">
    <name type="scientific">Microthlaspi erraticum</name>
    <dbReference type="NCBI Taxonomy" id="1685480"/>
    <lineage>
        <taxon>Eukaryota</taxon>
        <taxon>Viridiplantae</taxon>
        <taxon>Streptophyta</taxon>
        <taxon>Embryophyta</taxon>
        <taxon>Tracheophyta</taxon>
        <taxon>Spermatophyta</taxon>
        <taxon>Magnoliopsida</taxon>
        <taxon>eudicotyledons</taxon>
        <taxon>Gunneridae</taxon>
        <taxon>Pentapetalae</taxon>
        <taxon>rosids</taxon>
        <taxon>malvids</taxon>
        <taxon>Brassicales</taxon>
        <taxon>Brassicaceae</taxon>
        <taxon>Coluteocarpeae</taxon>
        <taxon>Microthlaspi</taxon>
    </lineage>
</organism>
<evidence type="ECO:0000259" key="1">
    <source>
        <dbReference type="PROSITE" id="PS50181"/>
    </source>
</evidence>
<dbReference type="Pfam" id="PF07734">
    <property type="entry name" value="FBA_1"/>
    <property type="match status" value="1"/>
</dbReference>
<dbReference type="InterPro" id="IPR001810">
    <property type="entry name" value="F-box_dom"/>
</dbReference>
<dbReference type="EMBL" id="CACVBM020001784">
    <property type="protein sequence ID" value="CAA7059590.1"/>
    <property type="molecule type" value="Genomic_DNA"/>
</dbReference>
<dbReference type="InterPro" id="IPR006527">
    <property type="entry name" value="F-box-assoc_dom_typ1"/>
</dbReference>
<dbReference type="PANTHER" id="PTHR31672">
    <property type="entry name" value="BNACNNG10540D PROTEIN"/>
    <property type="match status" value="1"/>
</dbReference>
<sequence length="331" mass="38308">MTMVSHIPQDLLEEILSRLPIKSLGAVRSTCKQWNDLSKNQSFTKIHRDTTAKAMMFIMMNKSRTCLMSVNLNGSHNHKDLVDPSIEQIGKLYHVEILNVFHCDGLLLCSTRDKRLVVWNPYLGKTRWIKARNSSVDRIDRYGIGHDNNKNHKILRFLYRYEQSVGNHRICECEIYDLRLNSWRVLHVTLHSYPYFSPGVGVSLKGNIYFHASKRLERESRQVLVSFDCTSEGFGPCLHLPFQTFLKDDVTLSTVREEQLAVLLNHKGKMEIWVTTKIETNGVSWCNFLKVDKIPFFSESSMFLSGSFFLDEEKKVALICYTGVYKETNKA</sequence>
<keyword evidence="3" id="KW-1185">Reference proteome</keyword>
<dbReference type="NCBIfam" id="TIGR01640">
    <property type="entry name" value="F_box_assoc_1"/>
    <property type="match status" value="1"/>
</dbReference>
<protein>
    <recommendedName>
        <fullName evidence="1">F-box domain-containing protein</fullName>
    </recommendedName>
</protein>
<evidence type="ECO:0000313" key="3">
    <source>
        <dbReference type="Proteomes" id="UP000467841"/>
    </source>
</evidence>
<dbReference type="PROSITE" id="PS50181">
    <property type="entry name" value="FBOX"/>
    <property type="match status" value="1"/>
</dbReference>
<dbReference type="AlphaFoldDB" id="A0A6D2LH84"/>
<dbReference type="CDD" id="cd22157">
    <property type="entry name" value="F-box_AtFBW1-like"/>
    <property type="match status" value="1"/>
</dbReference>
<dbReference type="Pfam" id="PF00646">
    <property type="entry name" value="F-box"/>
    <property type="match status" value="1"/>
</dbReference>
<feature type="domain" description="F-box" evidence="1">
    <location>
        <begin position="1"/>
        <end position="46"/>
    </location>
</feature>
<dbReference type="InterPro" id="IPR036047">
    <property type="entry name" value="F-box-like_dom_sf"/>
</dbReference>
<gene>
    <name evidence="2" type="ORF">MERR_LOCUS46826</name>
</gene>
<dbReference type="Gene3D" id="1.20.1280.50">
    <property type="match status" value="1"/>
</dbReference>
<dbReference type="SMART" id="SM00256">
    <property type="entry name" value="FBOX"/>
    <property type="match status" value="1"/>
</dbReference>